<sequence>MAVGSYRGFAASHAYARHFHDEIVLGANLVSAEWLKLDGRDLVAEQGDSTLYNPVQVQEGGSLEPDREWRFLTFYIDAGAAHRLLYGTCGCVEFNTAVLSCKQTFDLFLAGERLFLSGNLVELDEVVTLILGQLEARVGTTTGKRKAETSLASAEPRLKRVAERLLERLDEQPDLSDLAGEVGLSVEHLVRSYARAFGLPPLAWAMQKRLARARQLLRDGKAPAHVAAELGFSDQSHLNRFFKRVSGTTPAQFSRAIGQ</sequence>
<evidence type="ECO:0000256" key="3">
    <source>
        <dbReference type="ARBA" id="ARBA00023163"/>
    </source>
</evidence>
<gene>
    <name evidence="5" type="ORF">IBL26_19025</name>
</gene>
<dbReference type="InterPro" id="IPR050204">
    <property type="entry name" value="AraC_XylS_family_regulators"/>
</dbReference>
<keyword evidence="1" id="KW-0805">Transcription regulation</keyword>
<dbReference type="Gene3D" id="1.10.10.60">
    <property type="entry name" value="Homeodomain-like"/>
    <property type="match status" value="1"/>
</dbReference>
<name>A0ABR7RRI6_9PROT</name>
<dbReference type="Proteomes" id="UP000626026">
    <property type="component" value="Unassembled WGS sequence"/>
</dbReference>
<protein>
    <submittedName>
        <fullName evidence="5">Helix-turn-helix transcriptional regulator</fullName>
    </submittedName>
</protein>
<dbReference type="InterPro" id="IPR037923">
    <property type="entry name" value="HTH-like"/>
</dbReference>
<evidence type="ECO:0000259" key="4">
    <source>
        <dbReference type="PROSITE" id="PS01124"/>
    </source>
</evidence>
<reference evidence="5 6" key="1">
    <citation type="journal article" date="2013" name="Int. J. Syst. Evol. Microbiol.">
        <title>Roseomonas aerophila sp. nov., isolated from air.</title>
        <authorList>
            <person name="Kim S.J."/>
            <person name="Weon H.Y."/>
            <person name="Ahn J.H."/>
            <person name="Hong S.B."/>
            <person name="Seok S.J."/>
            <person name="Whang K.S."/>
            <person name="Kwon S.W."/>
        </authorList>
    </citation>
    <scope>NUCLEOTIDE SEQUENCE [LARGE SCALE GENOMIC DNA]</scope>
    <source>
        <strain evidence="5 6">NBRC 108923</strain>
    </source>
</reference>
<feature type="domain" description="HTH araC/xylS-type" evidence="4">
    <location>
        <begin position="159"/>
        <end position="256"/>
    </location>
</feature>
<keyword evidence="2" id="KW-0238">DNA-binding</keyword>
<organism evidence="5 6">
    <name type="scientific">Teichococcus aerophilus</name>
    <dbReference type="NCBI Taxonomy" id="1224513"/>
    <lineage>
        <taxon>Bacteria</taxon>
        <taxon>Pseudomonadati</taxon>
        <taxon>Pseudomonadota</taxon>
        <taxon>Alphaproteobacteria</taxon>
        <taxon>Acetobacterales</taxon>
        <taxon>Roseomonadaceae</taxon>
        <taxon>Roseomonas</taxon>
    </lineage>
</organism>
<dbReference type="PROSITE" id="PS01124">
    <property type="entry name" value="HTH_ARAC_FAMILY_2"/>
    <property type="match status" value="1"/>
</dbReference>
<evidence type="ECO:0000313" key="5">
    <source>
        <dbReference type="EMBL" id="MBC9208948.1"/>
    </source>
</evidence>
<dbReference type="SUPFAM" id="SSF51215">
    <property type="entry name" value="Regulatory protein AraC"/>
    <property type="match status" value="1"/>
</dbReference>
<dbReference type="InterPro" id="IPR003313">
    <property type="entry name" value="AraC-bd"/>
</dbReference>
<evidence type="ECO:0000256" key="2">
    <source>
        <dbReference type="ARBA" id="ARBA00023125"/>
    </source>
</evidence>
<dbReference type="InterPro" id="IPR018060">
    <property type="entry name" value="HTH_AraC"/>
</dbReference>
<dbReference type="PANTHER" id="PTHR46796">
    <property type="entry name" value="HTH-TYPE TRANSCRIPTIONAL ACTIVATOR RHAS-RELATED"/>
    <property type="match status" value="1"/>
</dbReference>
<keyword evidence="3" id="KW-0804">Transcription</keyword>
<dbReference type="SMART" id="SM00342">
    <property type="entry name" value="HTH_ARAC"/>
    <property type="match status" value="1"/>
</dbReference>
<keyword evidence="6" id="KW-1185">Reference proteome</keyword>
<dbReference type="SUPFAM" id="SSF46689">
    <property type="entry name" value="Homeodomain-like"/>
    <property type="match status" value="2"/>
</dbReference>
<accession>A0ABR7RRI6</accession>
<dbReference type="Pfam" id="PF12833">
    <property type="entry name" value="HTH_18"/>
    <property type="match status" value="1"/>
</dbReference>
<dbReference type="EMBL" id="JACTVA010000042">
    <property type="protein sequence ID" value="MBC9208948.1"/>
    <property type="molecule type" value="Genomic_DNA"/>
</dbReference>
<dbReference type="InterPro" id="IPR009057">
    <property type="entry name" value="Homeodomain-like_sf"/>
</dbReference>
<comment type="caution">
    <text evidence="5">The sequence shown here is derived from an EMBL/GenBank/DDBJ whole genome shotgun (WGS) entry which is preliminary data.</text>
</comment>
<dbReference type="Pfam" id="PF02311">
    <property type="entry name" value="AraC_binding"/>
    <property type="match status" value="1"/>
</dbReference>
<dbReference type="PANTHER" id="PTHR46796:SF2">
    <property type="entry name" value="TRANSCRIPTIONAL REGULATORY PROTEIN"/>
    <property type="match status" value="1"/>
</dbReference>
<dbReference type="RefSeq" id="WP_187786096.1">
    <property type="nucleotide sequence ID" value="NZ_JACTVA010000042.1"/>
</dbReference>
<proteinExistence type="predicted"/>
<evidence type="ECO:0000313" key="6">
    <source>
        <dbReference type="Proteomes" id="UP000626026"/>
    </source>
</evidence>
<evidence type="ECO:0000256" key="1">
    <source>
        <dbReference type="ARBA" id="ARBA00023015"/>
    </source>
</evidence>